<evidence type="ECO:0000256" key="10">
    <source>
        <dbReference type="ARBA" id="ARBA00022729"/>
    </source>
</evidence>
<evidence type="ECO:0000256" key="13">
    <source>
        <dbReference type="ARBA" id="ARBA00022777"/>
    </source>
</evidence>
<dbReference type="FunFam" id="1.10.510.10:FF:000201">
    <property type="entry name" value="Leucine-rich repeat receptor-like serine/threonine-protein kinase"/>
    <property type="match status" value="1"/>
</dbReference>
<feature type="transmembrane region" description="Helical" evidence="22">
    <location>
        <begin position="618"/>
        <end position="642"/>
    </location>
</feature>
<dbReference type="Gene3D" id="3.30.200.20">
    <property type="entry name" value="Phosphorylase Kinase, domain 1"/>
    <property type="match status" value="1"/>
</dbReference>
<evidence type="ECO:0000256" key="22">
    <source>
        <dbReference type="SAM" id="Phobius"/>
    </source>
</evidence>
<dbReference type="GO" id="GO:0005886">
    <property type="term" value="C:plasma membrane"/>
    <property type="evidence" value="ECO:0007669"/>
    <property type="project" value="UniProtKB-SubCell"/>
</dbReference>
<dbReference type="SUPFAM" id="SSF56112">
    <property type="entry name" value="Protein kinase-like (PK-like)"/>
    <property type="match status" value="1"/>
</dbReference>
<protein>
    <recommendedName>
        <fullName evidence="3">non-specific serine/threonine protein kinase</fullName>
        <ecNumber evidence="3">2.7.11.1</ecNumber>
    </recommendedName>
</protein>
<keyword evidence="10 23" id="KW-0732">Signal</keyword>
<evidence type="ECO:0000259" key="24">
    <source>
        <dbReference type="PROSITE" id="PS50011"/>
    </source>
</evidence>
<evidence type="ECO:0000256" key="8">
    <source>
        <dbReference type="ARBA" id="ARBA00022679"/>
    </source>
</evidence>
<evidence type="ECO:0000256" key="20">
    <source>
        <dbReference type="PROSITE-ProRule" id="PRU10141"/>
    </source>
</evidence>
<feature type="binding site" evidence="20">
    <location>
        <position position="707"/>
    </location>
    <ligand>
        <name>ATP</name>
        <dbReference type="ChEBI" id="CHEBI:30616"/>
    </ligand>
</feature>
<dbReference type="InterPro" id="IPR001611">
    <property type="entry name" value="Leu-rich_rpt"/>
</dbReference>
<dbReference type="FunFam" id="3.30.200.20:FF:000513">
    <property type="entry name" value="Receptor-like protein kinase HSL1"/>
    <property type="match status" value="1"/>
</dbReference>
<dbReference type="Pfam" id="PF00069">
    <property type="entry name" value="Pkinase"/>
    <property type="match status" value="1"/>
</dbReference>
<dbReference type="InterPro" id="IPR003591">
    <property type="entry name" value="Leu-rich_rpt_typical-subtyp"/>
</dbReference>
<comment type="caution">
    <text evidence="25">The sequence shown here is derived from an EMBL/GenBank/DDBJ whole genome shotgun (WGS) entry which is preliminary data.</text>
</comment>
<dbReference type="PROSITE" id="PS00107">
    <property type="entry name" value="PROTEIN_KINASE_ATP"/>
    <property type="match status" value="1"/>
</dbReference>
<keyword evidence="8" id="KW-0808">Transferase</keyword>
<keyword evidence="5" id="KW-0723">Serine/threonine-protein kinase</keyword>
<dbReference type="Gene3D" id="1.10.510.10">
    <property type="entry name" value="Transferase(Phosphotransferase) domain 1"/>
    <property type="match status" value="1"/>
</dbReference>
<keyword evidence="13" id="KW-0418">Kinase</keyword>
<evidence type="ECO:0000256" key="14">
    <source>
        <dbReference type="ARBA" id="ARBA00022840"/>
    </source>
</evidence>
<keyword evidence="16 22" id="KW-0472">Membrane</keyword>
<keyword evidence="11" id="KW-0677">Repeat</keyword>
<evidence type="ECO:0000256" key="11">
    <source>
        <dbReference type="ARBA" id="ARBA00022737"/>
    </source>
</evidence>
<dbReference type="GO" id="GO:0033612">
    <property type="term" value="F:receptor serine/threonine kinase binding"/>
    <property type="evidence" value="ECO:0007669"/>
    <property type="project" value="TreeGrafter"/>
</dbReference>
<feature type="domain" description="Protein kinase" evidence="24">
    <location>
        <begin position="678"/>
        <end position="974"/>
    </location>
</feature>
<dbReference type="SUPFAM" id="SSF52058">
    <property type="entry name" value="L domain-like"/>
    <property type="match status" value="1"/>
</dbReference>
<keyword evidence="12 20" id="KW-0547">Nucleotide-binding</keyword>
<evidence type="ECO:0000256" key="23">
    <source>
        <dbReference type="SAM" id="SignalP"/>
    </source>
</evidence>
<evidence type="ECO:0000256" key="9">
    <source>
        <dbReference type="ARBA" id="ARBA00022692"/>
    </source>
</evidence>
<keyword evidence="15 22" id="KW-1133">Transmembrane helix</keyword>
<feature type="region of interest" description="Disordered" evidence="21">
    <location>
        <begin position="976"/>
        <end position="1003"/>
    </location>
</feature>
<dbReference type="SUPFAM" id="SSF52047">
    <property type="entry name" value="RNI-like"/>
    <property type="match status" value="1"/>
</dbReference>
<evidence type="ECO:0000313" key="25">
    <source>
        <dbReference type="EMBL" id="GMH15822.1"/>
    </source>
</evidence>
<proteinExistence type="inferred from homology"/>
<reference evidence="25" key="1">
    <citation type="submission" date="2023-05" db="EMBL/GenBank/DDBJ databases">
        <title>Nepenthes gracilis genome sequencing.</title>
        <authorList>
            <person name="Fukushima K."/>
        </authorList>
    </citation>
    <scope>NUCLEOTIDE SEQUENCE</scope>
    <source>
        <strain evidence="25">SING2019-196</strain>
    </source>
</reference>
<dbReference type="PROSITE" id="PS50011">
    <property type="entry name" value="PROTEIN_KINASE_DOM"/>
    <property type="match status" value="1"/>
</dbReference>
<evidence type="ECO:0000256" key="5">
    <source>
        <dbReference type="ARBA" id="ARBA00022527"/>
    </source>
</evidence>
<dbReference type="FunFam" id="3.80.10.10:FF:000077">
    <property type="entry name" value="LRR receptor-like serine/threonine-protein kinase ERL1"/>
    <property type="match status" value="1"/>
</dbReference>
<keyword evidence="26" id="KW-1185">Reference proteome</keyword>
<evidence type="ECO:0000256" key="3">
    <source>
        <dbReference type="ARBA" id="ARBA00012513"/>
    </source>
</evidence>
<dbReference type="InterPro" id="IPR050647">
    <property type="entry name" value="Plant_LRR-RLKs"/>
</dbReference>
<sequence>MLLILLFLLSPDLTLSVNQDGLNLQRVRLGLDDPDGFFHNWNDRDDNPCNWNGVECHLASGAVNSVDLSNANVGGPFPTFLCRLQNLTFLSLYNNNINSTLPADMSACQNLQHLDLAENLLTGELPGTLADLPELKYLDLSGNNFSGNVPARFGQFKKLEVISLVDNLLDGVFPSLLSNLSTLRHLNLSYNPFRPSHLSPELGNLTNLEILWLSGCNLVGQIPDSLGLLTKLTDLDLALNSLQGPIPSSLTGLTSVVQIELYNNSLTGELPIGWSNLSSLRLLDASANELTGTIPDELTWLPLASLNLYENRLTGELPKRIADSPNLYELKLFSNRLTGELPRNLGESSPLVLIDVSNNLFFGEMPPSLCSKGRLQELLMIRNAFSGQIPASLSQCRSLNRVRLGNNQLSGDVPAGLWALPHVSLLELAGNSLSGGISKSIASASNLSLLLISKNKFSGQIPEEIGFLNKLVGFLGSDNLFNGSLPGSIVNLGLLGQLDLHSNDLIGEIPSGISSWKKLNLLNLANNGLSGEIPAEIGSLSALNYLDLSGNQFSGEIPVELQSLKLSQLNLSDNRLLGHLPPLFLKQIYKNSFLGNPDLCHDIAGLCNSRSHERDRRYMWFLKSIFALAGLVLIVGLLWFYWRYKNFKRAKRAIDRSKWTLISFHKLGFSEYEILSCLDEDNVIGTGASGKVYKAVLSNGEAVAVKKLGRLPPNKVAEEGDVESGAVHNDKFEAEVETLGKIRHKNIVRLWCCCVTRDSRLIVYEYMPNGSLGDILHGGGGCGGGSSKGGLLDWPTRFRIALDAAEGLSYLHHDCVPPIVHRDVKSNNILLDGNFRARVADFGVAKAIDAAGKATESMSVIAGSCGYIAPEYAYTLRVNEKSDIYSFGVVILELVTRKRPVDPEFGEKGLVKWVFTTLDQRDDGGVDHVIDPKLDPCFKEEICKVLNIGLLCTSPLPINRPSMRRVVKMLQEVSGENPIRPQSKDGKFSPYYYEDAPDTGGVA</sequence>
<evidence type="ECO:0000256" key="1">
    <source>
        <dbReference type="ARBA" id="ARBA00004251"/>
    </source>
</evidence>
<evidence type="ECO:0000256" key="21">
    <source>
        <dbReference type="SAM" id="MobiDB-lite"/>
    </source>
</evidence>
<dbReference type="InterPro" id="IPR011009">
    <property type="entry name" value="Kinase-like_dom_sf"/>
</dbReference>
<feature type="signal peptide" evidence="23">
    <location>
        <begin position="1"/>
        <end position="16"/>
    </location>
</feature>
<evidence type="ECO:0000256" key="15">
    <source>
        <dbReference type="ARBA" id="ARBA00022989"/>
    </source>
</evidence>
<dbReference type="InterPro" id="IPR008271">
    <property type="entry name" value="Ser/Thr_kinase_AS"/>
</dbReference>
<dbReference type="FunFam" id="3.80.10.10:FF:000453">
    <property type="entry name" value="Leucine-rich receptor-like protein kinase family protein"/>
    <property type="match status" value="1"/>
</dbReference>
<evidence type="ECO:0000256" key="7">
    <source>
        <dbReference type="ARBA" id="ARBA00022614"/>
    </source>
</evidence>
<dbReference type="EC" id="2.7.11.1" evidence="3"/>
<keyword evidence="17" id="KW-0325">Glycoprotein</keyword>
<dbReference type="GO" id="GO:0004674">
    <property type="term" value="F:protein serine/threonine kinase activity"/>
    <property type="evidence" value="ECO:0007669"/>
    <property type="project" value="UniProtKB-KW"/>
</dbReference>
<feature type="chain" id="PRO_5041972727" description="non-specific serine/threonine protein kinase" evidence="23">
    <location>
        <begin position="17"/>
        <end position="1003"/>
    </location>
</feature>
<evidence type="ECO:0000256" key="12">
    <source>
        <dbReference type="ARBA" id="ARBA00022741"/>
    </source>
</evidence>
<dbReference type="FunFam" id="3.80.10.10:FF:000215">
    <property type="entry name" value="Receptor-like protein kinase HSL1"/>
    <property type="match status" value="1"/>
</dbReference>
<dbReference type="InterPro" id="IPR000719">
    <property type="entry name" value="Prot_kinase_dom"/>
</dbReference>
<dbReference type="SMART" id="SM00369">
    <property type="entry name" value="LRR_TYP"/>
    <property type="match status" value="7"/>
</dbReference>
<evidence type="ECO:0000256" key="17">
    <source>
        <dbReference type="ARBA" id="ARBA00023180"/>
    </source>
</evidence>
<comment type="similarity">
    <text evidence="2">Belongs to the protein kinase superfamily. Ser/Thr protein kinase family.</text>
</comment>
<evidence type="ECO:0000256" key="4">
    <source>
        <dbReference type="ARBA" id="ARBA00022475"/>
    </source>
</evidence>
<evidence type="ECO:0000256" key="2">
    <source>
        <dbReference type="ARBA" id="ARBA00008684"/>
    </source>
</evidence>
<dbReference type="PANTHER" id="PTHR48056:SF15">
    <property type="entry name" value="RECEPTOR-LIKE PROTEIN KINASE HSL1"/>
    <property type="match status" value="1"/>
</dbReference>
<dbReference type="Pfam" id="PF13855">
    <property type="entry name" value="LRR_8"/>
    <property type="match status" value="1"/>
</dbReference>
<dbReference type="PANTHER" id="PTHR48056">
    <property type="entry name" value="LRR RECEPTOR-LIKE SERINE/THREONINE-PROTEIN KINASE-RELATED"/>
    <property type="match status" value="1"/>
</dbReference>
<accession>A0AAD3XSC8</accession>
<dbReference type="GO" id="GO:0051707">
    <property type="term" value="P:response to other organism"/>
    <property type="evidence" value="ECO:0007669"/>
    <property type="project" value="UniProtKB-ARBA"/>
</dbReference>
<dbReference type="Gene3D" id="3.80.10.10">
    <property type="entry name" value="Ribonuclease Inhibitor"/>
    <property type="match status" value="3"/>
</dbReference>
<dbReference type="InterPro" id="IPR013210">
    <property type="entry name" value="LRR_N_plant-typ"/>
</dbReference>
<dbReference type="InterPro" id="IPR032675">
    <property type="entry name" value="LRR_dom_sf"/>
</dbReference>
<name>A0AAD3XSC8_NEPGR</name>
<evidence type="ECO:0000256" key="18">
    <source>
        <dbReference type="ARBA" id="ARBA00047899"/>
    </source>
</evidence>
<dbReference type="InterPro" id="IPR017441">
    <property type="entry name" value="Protein_kinase_ATP_BS"/>
</dbReference>
<dbReference type="GO" id="GO:0005524">
    <property type="term" value="F:ATP binding"/>
    <property type="evidence" value="ECO:0007669"/>
    <property type="project" value="UniProtKB-UniRule"/>
</dbReference>
<keyword evidence="9 22" id="KW-0812">Transmembrane</keyword>
<dbReference type="SMART" id="SM00365">
    <property type="entry name" value="LRR_SD22"/>
    <property type="match status" value="3"/>
</dbReference>
<keyword evidence="4" id="KW-1003">Cell membrane</keyword>
<dbReference type="PROSITE" id="PS00108">
    <property type="entry name" value="PROTEIN_KINASE_ST"/>
    <property type="match status" value="1"/>
</dbReference>
<dbReference type="SMART" id="SM00220">
    <property type="entry name" value="S_TKc"/>
    <property type="match status" value="1"/>
</dbReference>
<dbReference type="Pfam" id="PF08263">
    <property type="entry name" value="LRRNT_2"/>
    <property type="match status" value="1"/>
</dbReference>
<keyword evidence="6" id="KW-0597">Phosphoprotein</keyword>
<keyword evidence="7" id="KW-0433">Leucine-rich repeat</keyword>
<dbReference type="Pfam" id="PF00560">
    <property type="entry name" value="LRR_1"/>
    <property type="match status" value="5"/>
</dbReference>
<dbReference type="AlphaFoldDB" id="A0AAD3XSC8"/>
<dbReference type="EMBL" id="BSYO01000015">
    <property type="protein sequence ID" value="GMH15822.1"/>
    <property type="molecule type" value="Genomic_DNA"/>
</dbReference>
<organism evidence="25 26">
    <name type="scientific">Nepenthes gracilis</name>
    <name type="common">Slender pitcher plant</name>
    <dbReference type="NCBI Taxonomy" id="150966"/>
    <lineage>
        <taxon>Eukaryota</taxon>
        <taxon>Viridiplantae</taxon>
        <taxon>Streptophyta</taxon>
        <taxon>Embryophyta</taxon>
        <taxon>Tracheophyta</taxon>
        <taxon>Spermatophyta</taxon>
        <taxon>Magnoliopsida</taxon>
        <taxon>eudicotyledons</taxon>
        <taxon>Gunneridae</taxon>
        <taxon>Pentapetalae</taxon>
        <taxon>Caryophyllales</taxon>
        <taxon>Nepenthaceae</taxon>
        <taxon>Nepenthes</taxon>
    </lineage>
</organism>
<comment type="catalytic activity">
    <reaction evidence="19">
        <text>L-seryl-[protein] + ATP = O-phospho-L-seryl-[protein] + ADP + H(+)</text>
        <dbReference type="Rhea" id="RHEA:17989"/>
        <dbReference type="Rhea" id="RHEA-COMP:9863"/>
        <dbReference type="Rhea" id="RHEA-COMP:11604"/>
        <dbReference type="ChEBI" id="CHEBI:15378"/>
        <dbReference type="ChEBI" id="CHEBI:29999"/>
        <dbReference type="ChEBI" id="CHEBI:30616"/>
        <dbReference type="ChEBI" id="CHEBI:83421"/>
        <dbReference type="ChEBI" id="CHEBI:456216"/>
        <dbReference type="EC" id="2.7.11.1"/>
    </reaction>
</comment>
<dbReference type="GO" id="GO:0009791">
    <property type="term" value="P:post-embryonic development"/>
    <property type="evidence" value="ECO:0007669"/>
    <property type="project" value="UniProtKB-ARBA"/>
</dbReference>
<dbReference type="GO" id="GO:0006952">
    <property type="term" value="P:defense response"/>
    <property type="evidence" value="ECO:0007669"/>
    <property type="project" value="UniProtKB-ARBA"/>
</dbReference>
<comment type="catalytic activity">
    <reaction evidence="18">
        <text>L-threonyl-[protein] + ATP = O-phospho-L-threonyl-[protein] + ADP + H(+)</text>
        <dbReference type="Rhea" id="RHEA:46608"/>
        <dbReference type="Rhea" id="RHEA-COMP:11060"/>
        <dbReference type="Rhea" id="RHEA-COMP:11605"/>
        <dbReference type="ChEBI" id="CHEBI:15378"/>
        <dbReference type="ChEBI" id="CHEBI:30013"/>
        <dbReference type="ChEBI" id="CHEBI:30616"/>
        <dbReference type="ChEBI" id="CHEBI:61977"/>
        <dbReference type="ChEBI" id="CHEBI:456216"/>
        <dbReference type="EC" id="2.7.11.1"/>
    </reaction>
</comment>
<evidence type="ECO:0000313" key="26">
    <source>
        <dbReference type="Proteomes" id="UP001279734"/>
    </source>
</evidence>
<dbReference type="Proteomes" id="UP001279734">
    <property type="component" value="Unassembled WGS sequence"/>
</dbReference>
<comment type="subcellular location">
    <subcellularLocation>
        <location evidence="1">Cell membrane</location>
        <topology evidence="1">Single-pass type I membrane protein</topology>
    </subcellularLocation>
</comment>
<keyword evidence="14 20" id="KW-0067">ATP-binding</keyword>
<evidence type="ECO:0000256" key="6">
    <source>
        <dbReference type="ARBA" id="ARBA00022553"/>
    </source>
</evidence>
<evidence type="ECO:0000256" key="19">
    <source>
        <dbReference type="ARBA" id="ARBA00048679"/>
    </source>
</evidence>
<evidence type="ECO:0000256" key="16">
    <source>
        <dbReference type="ARBA" id="ARBA00023136"/>
    </source>
</evidence>
<gene>
    <name evidence="25" type="ORF">Nepgr_017663</name>
</gene>